<accession>A0ACB8F6W5</accession>
<protein>
    <submittedName>
        <fullName evidence="1">Uncharacterized protein</fullName>
    </submittedName>
</protein>
<name>A0ACB8F6W5_9SAUR</name>
<sequence>MGLCSSSLRPRLLGGVHPPYVPGDADASERGGGGGGVDGPSGRAATKEVLKAVRKAELLRSKSIDKSLKAEKRRYKQTHRLLLLVTLPLGSEGLLRIDSKSLILT</sequence>
<evidence type="ECO:0000313" key="2">
    <source>
        <dbReference type="Proteomes" id="UP000827872"/>
    </source>
</evidence>
<reference evidence="1" key="1">
    <citation type="submission" date="2021-08" db="EMBL/GenBank/DDBJ databases">
        <title>The first chromosome-level gecko genome reveals the dynamic sex chromosomes of Neotropical dwarf geckos (Sphaerodactylidae: Sphaerodactylus).</title>
        <authorList>
            <person name="Pinto B.J."/>
            <person name="Keating S.E."/>
            <person name="Gamble T."/>
        </authorList>
    </citation>
    <scope>NUCLEOTIDE SEQUENCE</scope>
    <source>
        <strain evidence="1">TG3544</strain>
    </source>
</reference>
<dbReference type="Proteomes" id="UP000827872">
    <property type="component" value="Linkage Group LG05"/>
</dbReference>
<keyword evidence="2" id="KW-1185">Reference proteome</keyword>
<evidence type="ECO:0000313" key="1">
    <source>
        <dbReference type="EMBL" id="KAH8000782.1"/>
    </source>
</evidence>
<gene>
    <name evidence="1" type="ORF">K3G42_028760</name>
</gene>
<comment type="caution">
    <text evidence="1">The sequence shown here is derived from an EMBL/GenBank/DDBJ whole genome shotgun (WGS) entry which is preliminary data.</text>
</comment>
<proteinExistence type="predicted"/>
<organism evidence="1 2">
    <name type="scientific">Sphaerodactylus townsendi</name>
    <dbReference type="NCBI Taxonomy" id="933632"/>
    <lineage>
        <taxon>Eukaryota</taxon>
        <taxon>Metazoa</taxon>
        <taxon>Chordata</taxon>
        <taxon>Craniata</taxon>
        <taxon>Vertebrata</taxon>
        <taxon>Euteleostomi</taxon>
        <taxon>Lepidosauria</taxon>
        <taxon>Squamata</taxon>
        <taxon>Bifurcata</taxon>
        <taxon>Gekkota</taxon>
        <taxon>Sphaerodactylidae</taxon>
        <taxon>Sphaerodactylus</taxon>
    </lineage>
</organism>
<dbReference type="EMBL" id="CM037618">
    <property type="protein sequence ID" value="KAH8000782.1"/>
    <property type="molecule type" value="Genomic_DNA"/>
</dbReference>